<dbReference type="Gene3D" id="2.30.38.10">
    <property type="entry name" value="Luciferase, Domain 3"/>
    <property type="match status" value="1"/>
</dbReference>
<dbReference type="SMART" id="SM00823">
    <property type="entry name" value="PKS_PP"/>
    <property type="match status" value="2"/>
</dbReference>
<keyword evidence="7" id="KW-1185">Reference proteome</keyword>
<feature type="region of interest" description="Disordered" evidence="4">
    <location>
        <begin position="1909"/>
        <end position="1928"/>
    </location>
</feature>
<feature type="domain" description="Carrier" evidence="5">
    <location>
        <begin position="1574"/>
        <end position="1649"/>
    </location>
</feature>
<dbReference type="GO" id="GO:0031177">
    <property type="term" value="F:phosphopantetheine binding"/>
    <property type="evidence" value="ECO:0007669"/>
    <property type="project" value="InterPro"/>
</dbReference>
<accession>A0A317NVN7</accession>
<evidence type="ECO:0000259" key="5">
    <source>
        <dbReference type="PROSITE" id="PS50075"/>
    </source>
</evidence>
<dbReference type="EMBL" id="QGTL01000002">
    <property type="protein sequence ID" value="PWV79022.1"/>
    <property type="molecule type" value="Genomic_DNA"/>
</dbReference>
<dbReference type="SUPFAM" id="SSF56801">
    <property type="entry name" value="Acetyl-CoA synthetase-like"/>
    <property type="match status" value="2"/>
</dbReference>
<dbReference type="GO" id="GO:0005829">
    <property type="term" value="C:cytosol"/>
    <property type="evidence" value="ECO:0007669"/>
    <property type="project" value="TreeGrafter"/>
</dbReference>
<dbReference type="PROSITE" id="PS50075">
    <property type="entry name" value="CARRIER"/>
    <property type="match status" value="2"/>
</dbReference>
<dbReference type="Pfam" id="PF00501">
    <property type="entry name" value="AMP-binding"/>
    <property type="match status" value="2"/>
</dbReference>
<dbReference type="SUPFAM" id="SSF47336">
    <property type="entry name" value="ACP-like"/>
    <property type="match status" value="2"/>
</dbReference>
<dbReference type="InterPro" id="IPR020802">
    <property type="entry name" value="TesA-like"/>
</dbReference>
<dbReference type="Gene3D" id="3.40.50.1820">
    <property type="entry name" value="alpha/beta hydrolase"/>
    <property type="match status" value="1"/>
</dbReference>
<dbReference type="Gene3D" id="3.30.559.10">
    <property type="entry name" value="Chloramphenicol acetyltransferase-like domain"/>
    <property type="match status" value="1"/>
</dbReference>
<dbReference type="CDD" id="cd05930">
    <property type="entry name" value="A_NRPS"/>
    <property type="match status" value="1"/>
</dbReference>
<dbReference type="PANTHER" id="PTHR45527:SF1">
    <property type="entry name" value="FATTY ACID SYNTHASE"/>
    <property type="match status" value="1"/>
</dbReference>
<dbReference type="InterPro" id="IPR042099">
    <property type="entry name" value="ANL_N_sf"/>
</dbReference>
<dbReference type="GO" id="GO:0008610">
    <property type="term" value="P:lipid biosynthetic process"/>
    <property type="evidence" value="ECO:0007669"/>
    <property type="project" value="UniProtKB-ARBA"/>
</dbReference>
<dbReference type="GO" id="GO:0003824">
    <property type="term" value="F:catalytic activity"/>
    <property type="evidence" value="ECO:0007669"/>
    <property type="project" value="InterPro"/>
</dbReference>
<dbReference type="FunFam" id="3.40.50.980:FF:000001">
    <property type="entry name" value="Non-ribosomal peptide synthetase"/>
    <property type="match status" value="1"/>
</dbReference>
<dbReference type="PANTHER" id="PTHR45527">
    <property type="entry name" value="NONRIBOSOMAL PEPTIDE SYNTHETASE"/>
    <property type="match status" value="1"/>
</dbReference>
<evidence type="ECO:0000256" key="4">
    <source>
        <dbReference type="SAM" id="MobiDB-lite"/>
    </source>
</evidence>
<dbReference type="InterPro" id="IPR020845">
    <property type="entry name" value="AMP-binding_CS"/>
</dbReference>
<dbReference type="FunFam" id="3.30.300.30:FF:000010">
    <property type="entry name" value="Enterobactin synthetase component F"/>
    <property type="match status" value="1"/>
</dbReference>
<dbReference type="CDD" id="cd19540">
    <property type="entry name" value="LCL_NRPS-like"/>
    <property type="match status" value="1"/>
</dbReference>
<dbReference type="NCBIfam" id="TIGR01733">
    <property type="entry name" value="AA-adenyl-dom"/>
    <property type="match status" value="1"/>
</dbReference>
<evidence type="ECO:0000256" key="3">
    <source>
        <dbReference type="ARBA" id="ARBA00022553"/>
    </source>
</evidence>
<dbReference type="InterPro" id="IPR023213">
    <property type="entry name" value="CAT-like_dom_sf"/>
</dbReference>
<feature type="region of interest" description="Disordered" evidence="4">
    <location>
        <begin position="1274"/>
        <end position="1324"/>
    </location>
</feature>
<dbReference type="InterPro" id="IPR001031">
    <property type="entry name" value="Thioesterase"/>
</dbReference>
<dbReference type="GO" id="GO:0043041">
    <property type="term" value="P:amino acid activation for nonribosomal peptide biosynthetic process"/>
    <property type="evidence" value="ECO:0007669"/>
    <property type="project" value="TreeGrafter"/>
</dbReference>
<protein>
    <submittedName>
        <fullName evidence="6">Amino acid adenylation domain-containing protein</fullName>
    </submittedName>
</protein>
<dbReference type="Gene3D" id="3.40.50.12780">
    <property type="entry name" value="N-terminal domain of ligase-like"/>
    <property type="match status" value="2"/>
</dbReference>
<comment type="cofactor">
    <cofactor evidence="1">
        <name>pantetheine 4'-phosphate</name>
        <dbReference type="ChEBI" id="CHEBI:47942"/>
    </cofactor>
</comment>
<dbReference type="PROSITE" id="PS00012">
    <property type="entry name" value="PHOSPHOPANTETHEINE"/>
    <property type="match status" value="2"/>
</dbReference>
<dbReference type="InterPro" id="IPR025110">
    <property type="entry name" value="AMP-bd_C"/>
</dbReference>
<dbReference type="UniPathway" id="UPA00011"/>
<evidence type="ECO:0000313" key="7">
    <source>
        <dbReference type="Proteomes" id="UP000246410"/>
    </source>
</evidence>
<evidence type="ECO:0000313" key="6">
    <source>
        <dbReference type="EMBL" id="PWV79022.1"/>
    </source>
</evidence>
<dbReference type="InterPro" id="IPR000873">
    <property type="entry name" value="AMP-dep_synth/lig_dom"/>
</dbReference>
<evidence type="ECO:0000256" key="1">
    <source>
        <dbReference type="ARBA" id="ARBA00001957"/>
    </source>
</evidence>
<dbReference type="InterPro" id="IPR009081">
    <property type="entry name" value="PP-bd_ACP"/>
</dbReference>
<dbReference type="FunFam" id="1.10.1200.10:FF:000016">
    <property type="entry name" value="Non-ribosomal peptide synthase"/>
    <property type="match status" value="1"/>
</dbReference>
<feature type="domain" description="Carrier" evidence="5">
    <location>
        <begin position="480"/>
        <end position="554"/>
    </location>
</feature>
<keyword evidence="3" id="KW-0597">Phosphoprotein</keyword>
<dbReference type="GO" id="GO:0072330">
    <property type="term" value="P:monocarboxylic acid biosynthetic process"/>
    <property type="evidence" value="ECO:0007669"/>
    <property type="project" value="UniProtKB-ARBA"/>
</dbReference>
<dbReference type="Pfam" id="PF00975">
    <property type="entry name" value="Thioesterase"/>
    <property type="match status" value="1"/>
</dbReference>
<dbReference type="Pfam" id="PF00550">
    <property type="entry name" value="PP-binding"/>
    <property type="match status" value="2"/>
</dbReference>
<dbReference type="InterPro" id="IPR045851">
    <property type="entry name" value="AMP-bd_C_sf"/>
</dbReference>
<dbReference type="Proteomes" id="UP000246410">
    <property type="component" value="Unassembled WGS sequence"/>
</dbReference>
<sequence>MVDGGRSWSYGALADTAHRLARELVARGAGPETVVLVAVPRSVELVRAVWAVAATGAAFLPVDLRQPPSRRGQLLAEAGARIGITTRAVLPGLPSWITWIVLDDEELLRRCAEHDPAPLTDADRLAPARLDQLAYVIYTSGSTGAPKAVAVTHRGLGTLLAEVSAALGPLDDARVLQIASPGFDLFVNELLLAFAHGATLVIVPPEITGGAELDELIAGQAVTHAIITPAVLATLDPRRHTTLRGLMVGGDASDPALIARWAPGRTYVNGYGPTETTVFVTARRLVAGAPVALGAAFDGWTAQVLDERLRPVPAGAPGELYLSGPGVARGYRRAPGATAARFVAGPSGTRRYRTGDLVRSDAEGNLEFLGRTDFQLKVLGIRLEPGEIDAVLTAHADIRAAVTTGCRNPAGALVPVSYVTAEPGHTVDIPRVLAFARERLAAHAVPATVVVLDELPLTPVGKVDRAALPAPTFATGRGAEPADAVERLVSTVMAGLLGTPVGAHDDFFALGGNSLLAAQLGARLGAATSKHVPVRAVFDAPTVARLAATVRTLSRTAPRPPVTRRERPAALPLAPAQRRLWVLNRIDHRSPADNIALAVRVRGPLSVAALRAALDDVIERHEPLRTLYPEVDGIGVQRVLPIDGARGALDRVMVDPAGLDPALAEFGSVGFDLTSEPPLRARLFAIGSDEHVLALVVHHISADGWSLGPLARDLFGAYAARRHGGLPDFAPLPAAYADYALAQQDWLTGQAGAAEFDSQLRYWRARLAGLAPRIDLPVDRPLPAVASGVGAVVTLELGPELASALRRLAVAHGATQFMVVHAILAVALARSGAGGDIAIGTPVAGRGGPELDDLVGMFVNMVVLRTTVDPADSFTGVLTRVRDIDLGALANADLPFERVVEAIDPPRTRAYHPLFQVVLTAAAAVDTATAGLAVEPVESSLTPAKFDLQLTMSEPAADTIALAFTYATDLFDRATIELFAHTLERLAGAVAADPAATVGDIDLTDASAPAAPPADRRDHRTLNDLFDVAAHRHASATAVRAGTTTLTYRELDDRSAVLARRLVAAGAGPERRVAVRVGRSAELIVAVLAVIRSGAAYVPIDPESPRERIDYLLADARPVRVIEDGLVVRPVAGGGLAERCEGAAVGLSDRVRHAPVRAENVAYVIYTSGSTGAPKGVAVEHRQIVALLERSRRALTTRAGDVWALFHSAAFDFAVWEMWGALTTGAALVVVDRETARSPERLREMLGREQVSVLGQTPSAFAGLDEADALATTNERVARGRADQETSSARRIPPRATQGAGRVPEVRGEPEPAHGPPAEYAPPPLRRIVFGGEPLDPRRLTSWLDRHGSDGPRLVNMYGITETTVHVTHTAITDGEHHRAGSPIGRPLDGLTVEVLDARLHPVPTGVVGEIYIGGMQVTRGYLHRPGLTATRFVADPRAVGRVLYRSGDLGRWNREGGLEHFGRADRQVKIRGYRIEPAEIEVALLKCAGVAAAVVVVRDDPARGQQLVGYVVAARGAEITAAAVRARLRNMLPEYQIPAAVMVIDALPLTPNGKLALASLPAPEFGSGRAYREPEGATEQTIAAVFAELLGAGRVGADDSFFDLGGNSILATRVVSRLRAELSADVALAWLFSDPTPAELARRVGEGAAESALAPVLTLRGRGRGAPLFCVHPVVGLAWSFAGLSAELSCPIYGLQSPAIAEDTAHPESIEAMAADYVTRIRAVQPHGPYRLLGWCVGGVIAHAMAVRLRDLGERVEVLAMLDSFVGDVGYRSEDPVTVGDLLGQFGTEHELATPVTEFTPADAVTLVSSLPGPFEELTEERVHRLFAGILHTQVIGAAHRPRVYDGDLLFFTADRDDRGEGRVAVAWRDHIAGDIRDVPVDATHWNITGTRALSTIGPALAEALDGRPRRAHASVDHRAAEGTDVG</sequence>
<dbReference type="PROSITE" id="PS00455">
    <property type="entry name" value="AMP_BINDING"/>
    <property type="match status" value="2"/>
</dbReference>
<dbReference type="Gene3D" id="3.30.559.30">
    <property type="entry name" value="Nonribosomal peptide synthetase, condensation domain"/>
    <property type="match status" value="1"/>
</dbReference>
<dbReference type="Pfam" id="PF00668">
    <property type="entry name" value="Condensation"/>
    <property type="match status" value="1"/>
</dbReference>
<reference evidence="6 7" key="1">
    <citation type="submission" date="2018-05" db="EMBL/GenBank/DDBJ databases">
        <title>Genomic Encyclopedia of Type Strains, Phase IV (KMG-IV): sequencing the most valuable type-strain genomes for metagenomic binning, comparative biology and taxonomic classification.</title>
        <authorList>
            <person name="Goeker M."/>
        </authorList>
    </citation>
    <scope>NUCLEOTIDE SEQUENCE [LARGE SCALE GENOMIC DNA]</scope>
    <source>
        <strain evidence="6 7">DSM 44717</strain>
    </source>
</reference>
<keyword evidence="2" id="KW-0596">Phosphopantetheine</keyword>
<dbReference type="SMART" id="SM00824">
    <property type="entry name" value="PKS_TE"/>
    <property type="match status" value="1"/>
</dbReference>
<proteinExistence type="predicted"/>
<organism evidence="6 7">
    <name type="scientific">Nocardia neocaledoniensis</name>
    <dbReference type="NCBI Taxonomy" id="236511"/>
    <lineage>
        <taxon>Bacteria</taxon>
        <taxon>Bacillati</taxon>
        <taxon>Actinomycetota</taxon>
        <taxon>Actinomycetes</taxon>
        <taxon>Mycobacteriales</taxon>
        <taxon>Nocardiaceae</taxon>
        <taxon>Nocardia</taxon>
    </lineage>
</organism>
<dbReference type="InterPro" id="IPR001242">
    <property type="entry name" value="Condensation_dom"/>
</dbReference>
<name>A0A317NVN7_9NOCA</name>
<dbReference type="InterPro" id="IPR029058">
    <property type="entry name" value="AB_hydrolase_fold"/>
</dbReference>
<dbReference type="Gene3D" id="3.40.50.980">
    <property type="match status" value="2"/>
</dbReference>
<evidence type="ECO:0000256" key="2">
    <source>
        <dbReference type="ARBA" id="ARBA00022450"/>
    </source>
</evidence>
<gene>
    <name evidence="6" type="ORF">DFR69_10280</name>
</gene>
<dbReference type="InterPro" id="IPR036736">
    <property type="entry name" value="ACP-like_sf"/>
</dbReference>
<dbReference type="InterPro" id="IPR010071">
    <property type="entry name" value="AA_adenyl_dom"/>
</dbReference>
<dbReference type="Pfam" id="PF13193">
    <property type="entry name" value="AMP-binding_C"/>
    <property type="match status" value="2"/>
</dbReference>
<dbReference type="GO" id="GO:0044550">
    <property type="term" value="P:secondary metabolite biosynthetic process"/>
    <property type="evidence" value="ECO:0007669"/>
    <property type="project" value="TreeGrafter"/>
</dbReference>
<dbReference type="SUPFAM" id="SSF52777">
    <property type="entry name" value="CoA-dependent acyltransferases"/>
    <property type="match status" value="2"/>
</dbReference>
<dbReference type="InterPro" id="IPR020806">
    <property type="entry name" value="PKS_PP-bd"/>
</dbReference>
<dbReference type="Gene3D" id="3.30.300.30">
    <property type="match status" value="2"/>
</dbReference>
<dbReference type="Gene3D" id="1.10.1200.10">
    <property type="entry name" value="ACP-like"/>
    <property type="match status" value="1"/>
</dbReference>
<dbReference type="SUPFAM" id="SSF53474">
    <property type="entry name" value="alpha/beta-Hydrolases"/>
    <property type="match status" value="1"/>
</dbReference>
<comment type="caution">
    <text evidence="6">The sequence shown here is derived from an EMBL/GenBank/DDBJ whole genome shotgun (WGS) entry which is preliminary data.</text>
</comment>
<feature type="compositionally biased region" description="Pro residues" evidence="4">
    <location>
        <begin position="1313"/>
        <end position="1324"/>
    </location>
</feature>
<dbReference type="InterPro" id="IPR006162">
    <property type="entry name" value="Ppantetheine_attach_site"/>
</dbReference>